<sequence>MKMMTRLRRRGDASRSEHGQPDAVTYVRRQRCDSTRNCVGIEVGLEDRAGSSCASSSYRRVPELTRGSSHISLRGPVLRADGAAVTEIRVNSISEQRIKGLDRNVDTRSQVTHRRKNWRPGQAVKLVDVQNMSCIPDAPLEKGRLVEDIDVGCGALPDELDNVNSFTLLSPSEKSPISTSQEFGPSYPQRKKLVAPRTPLTPASQLTVMQTPMRKMKFQSRSESPLERLPVELLVHIVCRLHHDQLKPVFHVCRSLQQAVSIARQMHFNFTTPDYERQKTVSFYTPKRHRDFYFTVSEAPGGTLDVRPPTPQAPRHPPKPQHARIPLADMKAIVAPLFQGPRDTPHRPPGIPRPTFKAVASHRVLFNEEEFRDAGAPATVAS</sequence>
<dbReference type="Proteomes" id="UP000006727">
    <property type="component" value="Chromosome 20"/>
</dbReference>
<dbReference type="AlphaFoldDB" id="A0A2K1IVT5"/>
<feature type="region of interest" description="Disordered" evidence="1">
    <location>
        <begin position="300"/>
        <end position="322"/>
    </location>
</feature>
<dbReference type="PANTHER" id="PTHR34049:SF1">
    <property type="entry name" value="F-BOX PROTEIN SKIP27"/>
    <property type="match status" value="1"/>
</dbReference>
<protein>
    <recommendedName>
        <fullName evidence="5">F-box domain-containing protein</fullName>
    </recommendedName>
</protein>
<feature type="compositionally biased region" description="Polar residues" evidence="1">
    <location>
        <begin position="171"/>
        <end position="183"/>
    </location>
</feature>
<dbReference type="SUPFAM" id="SSF81383">
    <property type="entry name" value="F-box domain"/>
    <property type="match status" value="1"/>
</dbReference>
<dbReference type="Gramene" id="Pp3c20_19230V3.1">
    <property type="protein sequence ID" value="Pp3c20_19230V3.1"/>
    <property type="gene ID" value="Pp3c20_19230"/>
</dbReference>
<name>A0A2K1IVT5_PHYPA</name>
<accession>A0A2K1IVT5</accession>
<dbReference type="InterPro" id="IPR045286">
    <property type="entry name" value="FBS1-like"/>
</dbReference>
<feature type="region of interest" description="Disordered" evidence="1">
    <location>
        <begin position="1"/>
        <end position="22"/>
    </location>
</feature>
<evidence type="ECO:0000313" key="2">
    <source>
        <dbReference type="EMBL" id="PNR33392.1"/>
    </source>
</evidence>
<evidence type="ECO:0008006" key="5">
    <source>
        <dbReference type="Google" id="ProtNLM"/>
    </source>
</evidence>
<dbReference type="Gramene" id="Pp3c20_19230V3.2">
    <property type="protein sequence ID" value="Pp3c20_19230V3.2"/>
    <property type="gene ID" value="Pp3c20_19230"/>
</dbReference>
<reference evidence="2 4" key="1">
    <citation type="journal article" date="2008" name="Science">
        <title>The Physcomitrella genome reveals evolutionary insights into the conquest of land by plants.</title>
        <authorList>
            <person name="Rensing S."/>
            <person name="Lang D."/>
            <person name="Zimmer A."/>
            <person name="Terry A."/>
            <person name="Salamov A."/>
            <person name="Shapiro H."/>
            <person name="Nishiyama T."/>
            <person name="Perroud P.-F."/>
            <person name="Lindquist E."/>
            <person name="Kamisugi Y."/>
            <person name="Tanahashi T."/>
            <person name="Sakakibara K."/>
            <person name="Fujita T."/>
            <person name="Oishi K."/>
            <person name="Shin-I T."/>
            <person name="Kuroki Y."/>
            <person name="Toyoda A."/>
            <person name="Suzuki Y."/>
            <person name="Hashimoto A."/>
            <person name="Yamaguchi K."/>
            <person name="Sugano A."/>
            <person name="Kohara Y."/>
            <person name="Fujiyama A."/>
            <person name="Anterola A."/>
            <person name="Aoki S."/>
            <person name="Ashton N."/>
            <person name="Barbazuk W.B."/>
            <person name="Barker E."/>
            <person name="Bennetzen J."/>
            <person name="Bezanilla M."/>
            <person name="Blankenship R."/>
            <person name="Cho S.H."/>
            <person name="Dutcher S."/>
            <person name="Estelle M."/>
            <person name="Fawcett J.A."/>
            <person name="Gundlach H."/>
            <person name="Hanada K."/>
            <person name="Heyl A."/>
            <person name="Hicks K.A."/>
            <person name="Hugh J."/>
            <person name="Lohr M."/>
            <person name="Mayer K."/>
            <person name="Melkozernov A."/>
            <person name="Murata T."/>
            <person name="Nelson D."/>
            <person name="Pils B."/>
            <person name="Prigge M."/>
            <person name="Reiss B."/>
            <person name="Renner T."/>
            <person name="Rombauts S."/>
            <person name="Rushton P."/>
            <person name="Sanderfoot A."/>
            <person name="Schween G."/>
            <person name="Shiu S.-H."/>
            <person name="Stueber K."/>
            <person name="Theodoulou F.L."/>
            <person name="Tu H."/>
            <person name="Van de Peer Y."/>
            <person name="Verrier P.J."/>
            <person name="Waters E."/>
            <person name="Wood A."/>
            <person name="Yang L."/>
            <person name="Cove D."/>
            <person name="Cuming A."/>
            <person name="Hasebe M."/>
            <person name="Lucas S."/>
            <person name="Mishler D.B."/>
            <person name="Reski R."/>
            <person name="Grigoriev I."/>
            <person name="Quatrano R.S."/>
            <person name="Boore J.L."/>
        </authorList>
    </citation>
    <scope>NUCLEOTIDE SEQUENCE [LARGE SCALE GENOMIC DNA]</scope>
    <source>
        <strain evidence="3 4">cv. Gransden 2004</strain>
    </source>
</reference>
<evidence type="ECO:0000313" key="4">
    <source>
        <dbReference type="Proteomes" id="UP000006727"/>
    </source>
</evidence>
<reference evidence="2 4" key="2">
    <citation type="journal article" date="2018" name="Plant J.">
        <title>The Physcomitrella patens chromosome-scale assembly reveals moss genome structure and evolution.</title>
        <authorList>
            <person name="Lang D."/>
            <person name="Ullrich K.K."/>
            <person name="Murat F."/>
            <person name="Fuchs J."/>
            <person name="Jenkins J."/>
            <person name="Haas F.B."/>
            <person name="Piednoel M."/>
            <person name="Gundlach H."/>
            <person name="Van Bel M."/>
            <person name="Meyberg R."/>
            <person name="Vives C."/>
            <person name="Morata J."/>
            <person name="Symeonidi A."/>
            <person name="Hiss M."/>
            <person name="Muchero W."/>
            <person name="Kamisugi Y."/>
            <person name="Saleh O."/>
            <person name="Blanc G."/>
            <person name="Decker E.L."/>
            <person name="van Gessel N."/>
            <person name="Grimwood J."/>
            <person name="Hayes R.D."/>
            <person name="Graham S.W."/>
            <person name="Gunter L.E."/>
            <person name="McDaniel S.F."/>
            <person name="Hoernstein S.N.W."/>
            <person name="Larsson A."/>
            <person name="Li F.W."/>
            <person name="Perroud P.F."/>
            <person name="Phillips J."/>
            <person name="Ranjan P."/>
            <person name="Rokshar D.S."/>
            <person name="Rothfels C.J."/>
            <person name="Schneider L."/>
            <person name="Shu S."/>
            <person name="Stevenson D.W."/>
            <person name="Thummler F."/>
            <person name="Tillich M."/>
            <person name="Villarreal Aguilar J.C."/>
            <person name="Widiez T."/>
            <person name="Wong G.K."/>
            <person name="Wymore A."/>
            <person name="Zhang Y."/>
            <person name="Zimmer A.D."/>
            <person name="Quatrano R.S."/>
            <person name="Mayer K.F.X."/>
            <person name="Goodstein D."/>
            <person name="Casacuberta J.M."/>
            <person name="Vandepoele K."/>
            <person name="Reski R."/>
            <person name="Cuming A.C."/>
            <person name="Tuskan G.A."/>
            <person name="Maumus F."/>
            <person name="Salse J."/>
            <person name="Schmutz J."/>
            <person name="Rensing S.A."/>
        </authorList>
    </citation>
    <scope>NUCLEOTIDE SEQUENCE [LARGE SCALE GENOMIC DNA]</scope>
    <source>
        <strain evidence="3 4">cv. Gransden 2004</strain>
    </source>
</reference>
<dbReference type="EnsemblPlants" id="Pp3c20_19230V3.2">
    <property type="protein sequence ID" value="Pp3c20_19230V3.2"/>
    <property type="gene ID" value="Pp3c20_19230"/>
</dbReference>
<reference evidence="3" key="3">
    <citation type="submission" date="2020-12" db="UniProtKB">
        <authorList>
            <consortium name="EnsemblPlants"/>
        </authorList>
    </citation>
    <scope>IDENTIFICATION</scope>
</reference>
<evidence type="ECO:0000313" key="3">
    <source>
        <dbReference type="EnsemblPlants" id="Pp3c20_19230V3.1"/>
    </source>
</evidence>
<dbReference type="OrthoDB" id="514005at2759"/>
<dbReference type="EnsemblPlants" id="Pp3c20_19230V3.1">
    <property type="protein sequence ID" value="Pp3c20_19230V3.1"/>
    <property type="gene ID" value="Pp3c20_19230"/>
</dbReference>
<keyword evidence="4" id="KW-1185">Reference proteome</keyword>
<organism evidence="2">
    <name type="scientific">Physcomitrium patens</name>
    <name type="common">Spreading-leaved earth moss</name>
    <name type="synonym">Physcomitrella patens</name>
    <dbReference type="NCBI Taxonomy" id="3218"/>
    <lineage>
        <taxon>Eukaryota</taxon>
        <taxon>Viridiplantae</taxon>
        <taxon>Streptophyta</taxon>
        <taxon>Embryophyta</taxon>
        <taxon>Bryophyta</taxon>
        <taxon>Bryophytina</taxon>
        <taxon>Bryopsida</taxon>
        <taxon>Funariidae</taxon>
        <taxon>Funariales</taxon>
        <taxon>Funariaceae</taxon>
        <taxon>Physcomitrium</taxon>
    </lineage>
</organism>
<dbReference type="GeneID" id="112272966"/>
<proteinExistence type="predicted"/>
<dbReference type="PaxDb" id="3218-PP1S40_291V6.1"/>
<gene>
    <name evidence="3" type="primary">LOC112272966</name>
    <name evidence="2" type="ORF">PHYPA_025336</name>
</gene>
<dbReference type="RefSeq" id="XP_024356974.1">
    <property type="nucleotide sequence ID" value="XM_024501206.2"/>
</dbReference>
<dbReference type="InterPro" id="IPR036047">
    <property type="entry name" value="F-box-like_dom_sf"/>
</dbReference>
<feature type="compositionally biased region" description="Basic and acidic residues" evidence="1">
    <location>
        <begin position="10"/>
        <end position="20"/>
    </location>
</feature>
<dbReference type="PANTHER" id="PTHR34049">
    <property type="entry name" value="F-BOX PROTEIN SKIP27"/>
    <property type="match status" value="1"/>
</dbReference>
<feature type="region of interest" description="Disordered" evidence="1">
    <location>
        <begin position="171"/>
        <end position="202"/>
    </location>
</feature>
<evidence type="ECO:0000256" key="1">
    <source>
        <dbReference type="SAM" id="MobiDB-lite"/>
    </source>
</evidence>
<dbReference type="EMBL" id="ABEU02000020">
    <property type="protein sequence ID" value="PNR33392.1"/>
    <property type="molecule type" value="Genomic_DNA"/>
</dbReference>